<name>A0A1W6LK04_9BACT</name>
<dbReference type="RefSeq" id="WP_085754844.1">
    <property type="nucleotide sequence ID" value="NZ_CP021023.1"/>
</dbReference>
<keyword evidence="2" id="KW-1185">Reference proteome</keyword>
<dbReference type="KEGG" id="pbp:STSP1_00501"/>
<accession>A0A1W6LK04</accession>
<dbReference type="EMBL" id="CP021023">
    <property type="protein sequence ID" value="ARN56130.1"/>
    <property type="molecule type" value="Genomic_DNA"/>
</dbReference>
<evidence type="ECO:0000313" key="1">
    <source>
        <dbReference type="EMBL" id="ARN56130.1"/>
    </source>
</evidence>
<dbReference type="InterPro" id="IPR005358">
    <property type="entry name" value="Puta_zinc/iron-chelating_dom"/>
</dbReference>
<dbReference type="Proteomes" id="UP000193334">
    <property type="component" value="Chromosome"/>
</dbReference>
<dbReference type="OrthoDB" id="277831at2"/>
<dbReference type="AlphaFoldDB" id="A0A1W6LK04"/>
<gene>
    <name evidence="1" type="ORF">STSP1_00501</name>
</gene>
<sequence length="137" mass="16090">MTDKRKVLEEVVKVYASIERRLSSENIPPCRQCGSCCNFARFGHRLYVSTPEIMYFRHYVPAKTELVNGKCPYLKDSKCSVHKYRFAGCRVFNCMMSEELQSEISEFAVKRFREICDKHGLDYQYIDLEQALQSDIH</sequence>
<protein>
    <recommendedName>
        <fullName evidence="3">Flagellin N-methylase</fullName>
    </recommendedName>
</protein>
<evidence type="ECO:0008006" key="3">
    <source>
        <dbReference type="Google" id="ProtNLM"/>
    </source>
</evidence>
<dbReference type="Pfam" id="PF03692">
    <property type="entry name" value="CxxCxxCC"/>
    <property type="match status" value="1"/>
</dbReference>
<proteinExistence type="predicted"/>
<reference evidence="2" key="1">
    <citation type="submission" date="2017-04" db="EMBL/GenBank/DDBJ databases">
        <title>Comparative genomics and description of representatives of a novel lineage of planctomycetes thriving in anoxic sediments.</title>
        <authorList>
            <person name="Spring S."/>
            <person name="Bunk B."/>
            <person name="Sproer C."/>
        </authorList>
    </citation>
    <scope>NUCLEOTIDE SEQUENCE [LARGE SCALE GENOMIC DNA]</scope>
    <source>
        <strain evidence="2">ST-PulAB-D4</strain>
    </source>
</reference>
<dbReference type="STRING" id="1941349.STSP1_00501"/>
<evidence type="ECO:0000313" key="2">
    <source>
        <dbReference type="Proteomes" id="UP000193334"/>
    </source>
</evidence>
<organism evidence="1 2">
    <name type="scientific">Sedimentisphaera salicampi</name>
    <dbReference type="NCBI Taxonomy" id="1941349"/>
    <lineage>
        <taxon>Bacteria</taxon>
        <taxon>Pseudomonadati</taxon>
        <taxon>Planctomycetota</taxon>
        <taxon>Phycisphaerae</taxon>
        <taxon>Sedimentisphaerales</taxon>
        <taxon>Sedimentisphaeraceae</taxon>
        <taxon>Sedimentisphaera</taxon>
    </lineage>
</organism>